<dbReference type="Pfam" id="PF18962">
    <property type="entry name" value="Por_Secre_tail"/>
    <property type="match status" value="1"/>
</dbReference>
<gene>
    <name evidence="3" type="ORF">AHMF7616_02517</name>
</gene>
<reference evidence="3 4" key="1">
    <citation type="submission" date="2018-04" db="EMBL/GenBank/DDBJ databases">
        <title>Adhaeribacter sp. HMF7616 genome sequencing and assembly.</title>
        <authorList>
            <person name="Kang H."/>
            <person name="Kang J."/>
            <person name="Cha I."/>
            <person name="Kim H."/>
            <person name="Joh K."/>
        </authorList>
    </citation>
    <scope>NUCLEOTIDE SEQUENCE [LARGE SCALE GENOMIC DNA]</scope>
    <source>
        <strain evidence="3 4">HMF7616</strain>
    </source>
</reference>
<evidence type="ECO:0000313" key="3">
    <source>
        <dbReference type="EMBL" id="RDC63908.1"/>
    </source>
</evidence>
<dbReference type="InterPro" id="IPR011047">
    <property type="entry name" value="Quinoprotein_ADH-like_sf"/>
</dbReference>
<dbReference type="RefSeq" id="WP_115373134.1">
    <property type="nucleotide sequence ID" value="NZ_QASA01000001.1"/>
</dbReference>
<sequence length="1536" mass="166263">MKTKITLVHRLLTTRDTKPWWRSFGVFLLIYFNFLNFASAQHKVWDKTYGGSEEDEISSIEQTRDGGFILGGTSRSGKGGDRTSISRGDVDYWVVKLNADGTKAWDNAFGGKERDELKTVQQTPDGGYILGGTSASPISGVKSQASFGPNDYWLVKLNANGVKMWDRTFGGSDIDRFSSLVLTNDGGFLLGGTSNSPVSGSKSDPDKGGKVASYDFWIVKVNADGSKAWDKTFGGNSYDGLLSLQKTSDGGYILGGESYSGISGDKTQASKGDEDYWVIKINADGNKEWDKTFGGNSSDTLFSLVQTQDGGYILGGTSYSDISGDKSEAKNGYMDYWVIKLKADGTKVWDKTLGGNAYEGLTTVLQTTDGGYLIGGSSNSDASGDKREGNQGLNYYTDESPIYDYWIVKLNANGSKAWDKTIGSEYDDKMAAAIQLRDGHYVLAGASNSGVKGDKSETSRGSLDYWIVKLDNNINTGKEQAITFKNIPNQDIATASITLQATSTSGLPVSFTVVSGPAKIKNNQLTFTGLGLVTVKASQAGNATYDAAREIIEKFEVYNLPITQVWNKTYGGVVTITPQAPESDCNDFGTSIFTTMVASADGGYLLGGSSDSKKGGDKSENLRGPERFCAYPYPNEGYLDYWVVKVDANGHRLWDKTFGGDGWEELAAMVATPDGGFLLAGNSNSGKTGDKSEACASANSCFDYWIVRIDAQGNKLWDKSLRRQFGRDRLKNLIIGPDGGFLLNFEDGDLGRNTNLVLKLDAAGKQVWGIKFSTVFSSLLATADGGYILGGAFQETNSGTKEPKYLGQGIMKIDANGHKLWNKIYKGGGVESLVQVISTLDGGYLLGWTSQSGAGGDKSEGNKGLPEGNFVTGDYWVLKVDATGKKQWDKTIGGNSWDILVKIAATADGGYLLGGNSRSGIYGDKSEANRGGKYEEDYWVVKLDGAGQKLWDKTFGGTGHEEEFKALIANPDNSYLIGGVTDSPAGVDRAEELKGLKDYWIIKIKDKTPLVASTWNMRYGGSGTDNLTSVIKTQDGGYLSGGYTNSGAIGDKTQISQGKNDYWIVKSDKNGKKQWDKRFGGYSDDYLNTVIQTQDGGYLLAGSSYSQQSGDKSQVSRGGRDYWIVKTDAQGNKLWDQRYGGTGDDELKKVIQLASGRYLLAGSSNSPQSGDKSQAGKGGQDYWVLKINPDGQKVWDRSYGGSADDILEDLALAPDGNLLVGGSSQSSSGGDRTQGNRGMSDFWVVRLGGNGEKIWDRRFGGSRDDKLMALGTTPTGNLYLAGTTASQSGGDLTYRSRGLTDYWLLEITSTGTKVWDRLFGGNLEEELRAVQVTNDGNYLLAGTSRSGKWLDKTQDSQGGSDYWVVEANRSGVVQDKRYGGSQDEELRAMVLTNDGGYLLAGRSISAVSGDRTQPSQGVKDYWLVKGSREADRVIANRTAFEPEASVTPAELTTLLAYPNPFQKKVTVRFTLPETQAVILRVLDSQGRVITTLGQEEAQANQPYELEWQASKQEAGMYLLQLQTPTHQYTQKLLLTK</sequence>
<keyword evidence="1" id="KW-1133">Transmembrane helix</keyword>
<dbReference type="PANTHER" id="PTHR42754:SF1">
    <property type="entry name" value="LIPOPROTEIN"/>
    <property type="match status" value="1"/>
</dbReference>
<dbReference type="InterPro" id="IPR026444">
    <property type="entry name" value="Secre_tail"/>
</dbReference>
<dbReference type="PANTHER" id="PTHR42754">
    <property type="entry name" value="ENDOGLUCANASE"/>
    <property type="match status" value="1"/>
</dbReference>
<keyword evidence="1" id="KW-0812">Transmembrane</keyword>
<evidence type="ECO:0000313" key="4">
    <source>
        <dbReference type="Proteomes" id="UP000253919"/>
    </source>
</evidence>
<comment type="caution">
    <text evidence="3">The sequence shown here is derived from an EMBL/GenBank/DDBJ whole genome shotgun (WGS) entry which is preliminary data.</text>
</comment>
<feature type="transmembrane region" description="Helical" evidence="1">
    <location>
        <begin position="20"/>
        <end position="38"/>
    </location>
</feature>
<evidence type="ECO:0000256" key="1">
    <source>
        <dbReference type="SAM" id="Phobius"/>
    </source>
</evidence>
<dbReference type="NCBIfam" id="TIGR04183">
    <property type="entry name" value="Por_Secre_tail"/>
    <property type="match status" value="1"/>
</dbReference>
<feature type="domain" description="Secretion system C-terminal sorting" evidence="2">
    <location>
        <begin position="1457"/>
        <end position="1533"/>
    </location>
</feature>
<organism evidence="3 4">
    <name type="scientific">Adhaeribacter pallidiroseus</name>
    <dbReference type="NCBI Taxonomy" id="2072847"/>
    <lineage>
        <taxon>Bacteria</taxon>
        <taxon>Pseudomonadati</taxon>
        <taxon>Bacteroidota</taxon>
        <taxon>Cytophagia</taxon>
        <taxon>Cytophagales</taxon>
        <taxon>Hymenobacteraceae</taxon>
        <taxon>Adhaeribacter</taxon>
    </lineage>
</organism>
<dbReference type="SUPFAM" id="SSF69304">
    <property type="entry name" value="Tricorn protease N-terminal domain"/>
    <property type="match status" value="1"/>
</dbReference>
<dbReference type="Proteomes" id="UP000253919">
    <property type="component" value="Unassembled WGS sequence"/>
</dbReference>
<keyword evidence="1" id="KW-0472">Membrane</keyword>
<accession>A0A369QNW6</accession>
<protein>
    <recommendedName>
        <fullName evidence="2">Secretion system C-terminal sorting domain-containing protein</fullName>
    </recommendedName>
</protein>
<dbReference type="SUPFAM" id="SSF50956">
    <property type="entry name" value="Thermostable phytase (3-phytase)"/>
    <property type="match status" value="1"/>
</dbReference>
<dbReference type="EMBL" id="QASA01000001">
    <property type="protein sequence ID" value="RDC63908.1"/>
    <property type="molecule type" value="Genomic_DNA"/>
</dbReference>
<proteinExistence type="predicted"/>
<dbReference type="SUPFAM" id="SSF50998">
    <property type="entry name" value="Quinoprotein alcohol dehydrogenase-like"/>
    <property type="match status" value="1"/>
</dbReference>
<name>A0A369QNW6_9BACT</name>
<keyword evidence="4" id="KW-1185">Reference proteome</keyword>
<evidence type="ECO:0000259" key="2">
    <source>
        <dbReference type="Pfam" id="PF18962"/>
    </source>
</evidence>
<dbReference type="OrthoDB" id="9779968at2"/>